<organism evidence="1 2">
    <name type="scientific">Rhodococcus rhodochrous J45</name>
    <dbReference type="NCBI Taxonomy" id="935266"/>
    <lineage>
        <taxon>Bacteria</taxon>
        <taxon>Bacillati</taxon>
        <taxon>Actinomycetota</taxon>
        <taxon>Actinomycetes</taxon>
        <taxon>Mycobacteriales</taxon>
        <taxon>Nocardiaceae</taxon>
        <taxon>Rhodococcus</taxon>
    </lineage>
</organism>
<gene>
    <name evidence="1" type="ORF">L618_002600000110</name>
</gene>
<proteinExistence type="predicted"/>
<dbReference type="EMBL" id="VLJT01000024">
    <property type="protein sequence ID" value="TWH16283.1"/>
    <property type="molecule type" value="Genomic_DNA"/>
</dbReference>
<accession>A0A562E3I9</accession>
<dbReference type="Proteomes" id="UP000317573">
    <property type="component" value="Unassembled WGS sequence"/>
</dbReference>
<reference evidence="1 2" key="1">
    <citation type="submission" date="2019-07" db="EMBL/GenBank/DDBJ databases">
        <title>Genome sequencing of lignin-degrading bacterial isolates.</title>
        <authorList>
            <person name="Gladden J."/>
        </authorList>
    </citation>
    <scope>NUCLEOTIDE SEQUENCE [LARGE SCALE GENOMIC DNA]</scope>
    <source>
        <strain evidence="1 2">J45</strain>
    </source>
</reference>
<sequence>MNTVVSKLFATPISWLLAVPIVLLDRLMSPEMTEGPVCDTRSAARHCTDRYEST</sequence>
<evidence type="ECO:0000313" key="2">
    <source>
        <dbReference type="Proteomes" id="UP000317573"/>
    </source>
</evidence>
<evidence type="ECO:0000313" key="1">
    <source>
        <dbReference type="EMBL" id="TWH16283.1"/>
    </source>
</evidence>
<dbReference type="AlphaFoldDB" id="A0A562E3I9"/>
<comment type="caution">
    <text evidence="1">The sequence shown here is derived from an EMBL/GenBank/DDBJ whole genome shotgun (WGS) entry which is preliminary data.</text>
</comment>
<protein>
    <submittedName>
        <fullName evidence="1">Uncharacterized protein</fullName>
    </submittedName>
</protein>
<name>A0A562E3I9_RHORH</name>